<dbReference type="EMBL" id="BMAW01000344">
    <property type="protein sequence ID" value="GFS68551.1"/>
    <property type="molecule type" value="Genomic_DNA"/>
</dbReference>
<evidence type="ECO:0000313" key="1">
    <source>
        <dbReference type="EMBL" id="GFS68551.1"/>
    </source>
</evidence>
<name>A0A8X6MMV0_NEPPI</name>
<sequence length="101" mass="11922">FELGLVAFRRQFGNNIMNSEDKHLLVKYLAFWIKSGMNSLISELLPRTKRNFMLKLRVLRTIWILSYKCSGHCLVQECLSVFQERKIFQANTADFIRHLAD</sequence>
<protein>
    <submittedName>
        <fullName evidence="1">Uncharacterized protein</fullName>
    </submittedName>
</protein>
<accession>A0A8X6MMV0</accession>
<evidence type="ECO:0000313" key="2">
    <source>
        <dbReference type="Proteomes" id="UP000887013"/>
    </source>
</evidence>
<comment type="caution">
    <text evidence="1">The sequence shown here is derived from an EMBL/GenBank/DDBJ whole genome shotgun (WGS) entry which is preliminary data.</text>
</comment>
<keyword evidence="2" id="KW-1185">Reference proteome</keyword>
<proteinExistence type="predicted"/>
<reference evidence="1" key="1">
    <citation type="submission" date="2020-08" db="EMBL/GenBank/DDBJ databases">
        <title>Multicomponent nature underlies the extraordinary mechanical properties of spider dragline silk.</title>
        <authorList>
            <person name="Kono N."/>
            <person name="Nakamura H."/>
            <person name="Mori M."/>
            <person name="Yoshida Y."/>
            <person name="Ohtoshi R."/>
            <person name="Malay A.D."/>
            <person name="Moran D.A.P."/>
            <person name="Tomita M."/>
            <person name="Numata K."/>
            <person name="Arakawa K."/>
        </authorList>
    </citation>
    <scope>NUCLEOTIDE SEQUENCE</scope>
</reference>
<gene>
    <name evidence="1" type="ORF">NPIL_561151</name>
</gene>
<organism evidence="1 2">
    <name type="scientific">Nephila pilipes</name>
    <name type="common">Giant wood spider</name>
    <name type="synonym">Nephila maculata</name>
    <dbReference type="NCBI Taxonomy" id="299642"/>
    <lineage>
        <taxon>Eukaryota</taxon>
        <taxon>Metazoa</taxon>
        <taxon>Ecdysozoa</taxon>
        <taxon>Arthropoda</taxon>
        <taxon>Chelicerata</taxon>
        <taxon>Arachnida</taxon>
        <taxon>Araneae</taxon>
        <taxon>Araneomorphae</taxon>
        <taxon>Entelegynae</taxon>
        <taxon>Araneoidea</taxon>
        <taxon>Nephilidae</taxon>
        <taxon>Nephila</taxon>
    </lineage>
</organism>
<dbReference type="Proteomes" id="UP000887013">
    <property type="component" value="Unassembled WGS sequence"/>
</dbReference>
<feature type="non-terminal residue" evidence="1">
    <location>
        <position position="1"/>
    </location>
</feature>
<dbReference type="AlphaFoldDB" id="A0A8X6MMV0"/>